<dbReference type="FunCoup" id="E3N9F5">
    <property type="interactions" value="657"/>
</dbReference>
<proteinExistence type="predicted"/>
<feature type="region of interest" description="Disordered" evidence="1">
    <location>
        <begin position="870"/>
        <end position="1002"/>
    </location>
</feature>
<name>E3N9F5_CAERE</name>
<dbReference type="PANTHER" id="PTHR31227:SF1">
    <property type="entry name" value="DOMAIN OF UNKNOWN FUNCTION WSN DOMAIN-CONTAINING PROTEIN"/>
    <property type="match status" value="1"/>
</dbReference>
<keyword evidence="2" id="KW-0472">Membrane</keyword>
<keyword evidence="2" id="KW-0812">Transmembrane</keyword>
<keyword evidence="6" id="KW-1185">Reference proteome</keyword>
<sequence length="1091" mass="121069">MRNELLILLIMSVATTSSDPGPHALSTAVINRYKEFKRLTASAHHHTLINVNNYPSNAENVTSRIKQYSLGQLSSVVFSETNYIFFADAYSFALTDSLHRLSDSGNISSRSKRSPNGKYSMSFSSLAITKSSHQDLPFNSIFPDAAFSTLQSHISALARIVTGISLYNGLVDNSISSNQAITGLMNLGSISLKELEKFDKKKVDDFVKLLMDTSNALDTNTVATEQRIIDLHTMKNMWNDVGDLRTIPNKTRFDSLKFLVNMDLSGLENFKVGADSQKSLKSLRSVSKSAIDVIENGKASAILKEMGPFQHFAQMVEYYFGSTVVEIKLAQTKTIDSVKGDLEKVQGLGSNTGSVFTTLSKIVSSRSESNTDVRQHTSGFINGFLDLKLVVKDAEDEWIRRTLKSLDLKDGMSVFNDLPETMTQLDEKWNAARTEPVKQSIQQAENYETSAKTMKYDASSFDTIMSNFRSCSFPTPSQDFKNDAVTLGGNSKKVMKKIEAIYSISRSAGESNENSSEVLEYLKPHLKTLSTGKKVNELVKEVMSKSDFYLDVRDKNYGKDYLDFFECLKNLKKDSSGLSTAAQLALDLRNLKKMAKFDTDMATASSAIAGSTDLIATIKSKIDEVKSLESGKKLIGLKELAKFSKPIGDASEVLSRVQKVLERKKELLDFVENGHSVEEAVEKLSAPSQQFEVRRDWVGFDELSSQILEQLDKIQKWADGLVKSEELNSYGAALEKLAGLGDVELAMDRRLIALDSLITFLKLTSFTSQTEEVVNFKKMITPLESLNLHFSKFDASLSQMSSTLAGLQNSGETAGNHTTMTTAPIEEKSEFDWTWVYVVAAVIILLLLVVIGLEVRFKCLTALWRRRPVKGTDETSVGGDRKRPTKGKRKLFKSKIHVPDADPALQEPVVKPPVNKSQAVEIGKLKRPLPRGDQEIPQQPAAAAPSEVAPPPTKDPLDNGRREHRQRRGSQSGDVQPPSDERPAKKEEPAGEGKKPTAEKLVEVEVLPDGRVMVKAGEKLKAGQQVIIRPPKKLNPLQKVDNPKQVRPGFKIDDVRYKPRLPYVVEYFEDQNDDNTLDNVASICNSSSRIN</sequence>
<feature type="transmembrane region" description="Helical" evidence="2">
    <location>
        <begin position="835"/>
        <end position="857"/>
    </location>
</feature>
<dbReference type="AlphaFoldDB" id="E3N9F5"/>
<dbReference type="STRING" id="31234.E3N9F5"/>
<dbReference type="InterPro" id="IPR003125">
    <property type="entry name" value="WSN"/>
</dbReference>
<evidence type="ECO:0000256" key="3">
    <source>
        <dbReference type="SAM" id="SignalP"/>
    </source>
</evidence>
<dbReference type="OMA" id="QEASESW"/>
<feature type="signal peptide" evidence="3">
    <location>
        <begin position="1"/>
        <end position="18"/>
    </location>
</feature>
<dbReference type="SMART" id="SM00453">
    <property type="entry name" value="WSN"/>
    <property type="match status" value="1"/>
</dbReference>
<organism evidence="6">
    <name type="scientific">Caenorhabditis remanei</name>
    <name type="common">Caenorhabditis vulgaris</name>
    <dbReference type="NCBI Taxonomy" id="31234"/>
    <lineage>
        <taxon>Eukaryota</taxon>
        <taxon>Metazoa</taxon>
        <taxon>Ecdysozoa</taxon>
        <taxon>Nematoda</taxon>
        <taxon>Chromadorea</taxon>
        <taxon>Rhabditida</taxon>
        <taxon>Rhabditina</taxon>
        <taxon>Rhabditomorpha</taxon>
        <taxon>Rhabditoidea</taxon>
        <taxon>Rhabditidae</taxon>
        <taxon>Peloderinae</taxon>
        <taxon>Caenorhabditis</taxon>
    </lineage>
</organism>
<dbReference type="InParanoid" id="E3N9F5"/>
<dbReference type="PANTHER" id="PTHR31227">
    <property type="entry name" value="PROTEIN CBG15697"/>
    <property type="match status" value="1"/>
</dbReference>
<dbReference type="HOGENOM" id="CLU_012950_0_0_1"/>
<evidence type="ECO:0000259" key="4">
    <source>
        <dbReference type="SMART" id="SM00453"/>
    </source>
</evidence>
<protein>
    <recommendedName>
        <fullName evidence="4">Domain of unknown function WSN domain-containing protein</fullName>
    </recommendedName>
</protein>
<evidence type="ECO:0000256" key="2">
    <source>
        <dbReference type="SAM" id="Phobius"/>
    </source>
</evidence>
<dbReference type="Pfam" id="PF02206">
    <property type="entry name" value="WSN"/>
    <property type="match status" value="1"/>
</dbReference>
<feature type="chain" id="PRO_5003178331" description="Domain of unknown function WSN domain-containing protein" evidence="3">
    <location>
        <begin position="19"/>
        <end position="1091"/>
    </location>
</feature>
<feature type="compositionally biased region" description="Basic and acidic residues" evidence="1">
    <location>
        <begin position="979"/>
        <end position="1002"/>
    </location>
</feature>
<dbReference type="eggNOG" id="ENOG502RYAB">
    <property type="taxonomic scope" value="Eukaryota"/>
</dbReference>
<evidence type="ECO:0000313" key="5">
    <source>
        <dbReference type="EMBL" id="EFO90269.1"/>
    </source>
</evidence>
<gene>
    <name evidence="5" type="ORF">CRE_23057</name>
</gene>
<dbReference type="Proteomes" id="UP000008281">
    <property type="component" value="Unassembled WGS sequence"/>
</dbReference>
<reference evidence="5" key="1">
    <citation type="submission" date="2007-07" db="EMBL/GenBank/DDBJ databases">
        <title>PCAP assembly of the Caenorhabditis remanei genome.</title>
        <authorList>
            <consortium name="The Caenorhabditis remanei Sequencing Consortium"/>
            <person name="Wilson R.K."/>
        </authorList>
    </citation>
    <scope>NUCLEOTIDE SEQUENCE [LARGE SCALE GENOMIC DNA]</scope>
    <source>
        <strain evidence="5">PB4641</strain>
    </source>
</reference>
<evidence type="ECO:0000256" key="1">
    <source>
        <dbReference type="SAM" id="MobiDB-lite"/>
    </source>
</evidence>
<accession>E3N9F5</accession>
<keyword evidence="2" id="KW-1133">Transmembrane helix</keyword>
<feature type="domain" description="Domain of unknown function WSN" evidence="4">
    <location>
        <begin position="145"/>
        <end position="213"/>
    </location>
</feature>
<feature type="compositionally biased region" description="Basic residues" evidence="1">
    <location>
        <begin position="883"/>
        <end position="896"/>
    </location>
</feature>
<keyword evidence="3" id="KW-0732">Signal</keyword>
<evidence type="ECO:0000313" key="6">
    <source>
        <dbReference type="Proteomes" id="UP000008281"/>
    </source>
</evidence>
<dbReference type="OrthoDB" id="5877199at2759"/>
<dbReference type="EMBL" id="DS268565">
    <property type="protein sequence ID" value="EFO90269.1"/>
    <property type="molecule type" value="Genomic_DNA"/>
</dbReference>